<dbReference type="Proteomes" id="UP000297948">
    <property type="component" value="Unassembled WGS sequence"/>
</dbReference>
<proteinExistence type="predicted"/>
<gene>
    <name evidence="1" type="ORF">E4099_16495</name>
</gene>
<dbReference type="AlphaFoldDB" id="A0A4Z0H8T2"/>
<accession>A0A4Z0H8T2</accession>
<organism evidence="1 2">
    <name type="scientific">Streptomyces palmae</name>
    <dbReference type="NCBI Taxonomy" id="1701085"/>
    <lineage>
        <taxon>Bacteria</taxon>
        <taxon>Bacillati</taxon>
        <taxon>Actinomycetota</taxon>
        <taxon>Actinomycetes</taxon>
        <taxon>Kitasatosporales</taxon>
        <taxon>Streptomycetaceae</taxon>
        <taxon>Streptomyces</taxon>
    </lineage>
</organism>
<dbReference type="Gene3D" id="1.10.10.1150">
    <property type="entry name" value="Coenzyme PQQ synthesis protein D (PqqD)"/>
    <property type="match status" value="1"/>
</dbReference>
<dbReference type="InterPro" id="IPR041881">
    <property type="entry name" value="PqqD_sf"/>
</dbReference>
<reference evidence="1 2" key="1">
    <citation type="submission" date="2019-03" db="EMBL/GenBank/DDBJ databases">
        <authorList>
            <person name="Gonzalez-Pimentel J.L."/>
        </authorList>
    </citation>
    <scope>NUCLEOTIDE SEQUENCE [LARGE SCALE GENOMIC DNA]</scope>
    <source>
        <strain evidence="1 2">JCM 31289</strain>
    </source>
</reference>
<name>A0A4Z0H8T2_9ACTN</name>
<sequence length="95" mass="9843">MSERRFTLCDHIALTETAGGAVLLNQRTGQYWQLNATATLLARTLRRGATAAEAAAALAAHHPAAADRAAADVTAFLTTLTEAGALTPARTGKTP</sequence>
<dbReference type="Pfam" id="PF05402">
    <property type="entry name" value="PqqD"/>
    <property type="match status" value="1"/>
</dbReference>
<keyword evidence="2" id="KW-1185">Reference proteome</keyword>
<protein>
    <submittedName>
        <fullName evidence="1">Lasso peptide biosynthesis PqqD family chaperone</fullName>
    </submittedName>
</protein>
<dbReference type="RefSeq" id="WP_135339825.1">
    <property type="nucleotide sequence ID" value="NZ_JBHLTX010000045.1"/>
</dbReference>
<dbReference type="InterPro" id="IPR008792">
    <property type="entry name" value="PQQD"/>
</dbReference>
<comment type="caution">
    <text evidence="1">The sequence shown here is derived from an EMBL/GenBank/DDBJ whole genome shotgun (WGS) entry which is preliminary data.</text>
</comment>
<dbReference type="NCBIfam" id="NF033530">
    <property type="entry name" value="lasso_PqqD_Strm"/>
    <property type="match status" value="1"/>
</dbReference>
<dbReference type="EMBL" id="SRID01000142">
    <property type="protein sequence ID" value="TGB07859.1"/>
    <property type="molecule type" value="Genomic_DNA"/>
</dbReference>
<evidence type="ECO:0000313" key="1">
    <source>
        <dbReference type="EMBL" id="TGB07859.1"/>
    </source>
</evidence>
<dbReference type="OrthoDB" id="5195143at2"/>
<evidence type="ECO:0000313" key="2">
    <source>
        <dbReference type="Proteomes" id="UP000297948"/>
    </source>
</evidence>